<gene>
    <name evidence="2" type="ORF">HGM15179_018966</name>
</gene>
<feature type="compositionally biased region" description="Polar residues" evidence="1">
    <location>
        <begin position="311"/>
        <end position="326"/>
    </location>
</feature>
<accession>A0A8K1FWA2</accession>
<feature type="region of interest" description="Disordered" evidence="1">
    <location>
        <begin position="276"/>
        <end position="298"/>
    </location>
</feature>
<dbReference type="AlphaFoldDB" id="A0A8K1FWA2"/>
<keyword evidence="3" id="KW-1185">Reference proteome</keyword>
<organism evidence="2 3">
    <name type="scientific">Zosterops borbonicus</name>
    <dbReference type="NCBI Taxonomy" id="364589"/>
    <lineage>
        <taxon>Eukaryota</taxon>
        <taxon>Metazoa</taxon>
        <taxon>Chordata</taxon>
        <taxon>Craniata</taxon>
        <taxon>Vertebrata</taxon>
        <taxon>Euteleostomi</taxon>
        <taxon>Archelosauria</taxon>
        <taxon>Archosauria</taxon>
        <taxon>Dinosauria</taxon>
        <taxon>Saurischia</taxon>
        <taxon>Theropoda</taxon>
        <taxon>Coelurosauria</taxon>
        <taxon>Aves</taxon>
        <taxon>Neognathae</taxon>
        <taxon>Neoaves</taxon>
        <taxon>Telluraves</taxon>
        <taxon>Australaves</taxon>
        <taxon>Passeriformes</taxon>
        <taxon>Sylvioidea</taxon>
        <taxon>Zosteropidae</taxon>
        <taxon>Zosterops</taxon>
    </lineage>
</organism>
<evidence type="ECO:0000313" key="3">
    <source>
        <dbReference type="Proteomes" id="UP000796761"/>
    </source>
</evidence>
<evidence type="ECO:0000256" key="1">
    <source>
        <dbReference type="SAM" id="MobiDB-lite"/>
    </source>
</evidence>
<reference evidence="2" key="1">
    <citation type="submission" date="2019-04" db="EMBL/GenBank/DDBJ databases">
        <title>Genome assembly of Zosterops borbonicus 15179.</title>
        <authorList>
            <person name="Leroy T."/>
            <person name="Anselmetti Y."/>
            <person name="Tilak M.-K."/>
            <person name="Nabholz B."/>
        </authorList>
    </citation>
    <scope>NUCLEOTIDE SEQUENCE</scope>
    <source>
        <strain evidence="2">HGM_15179</strain>
        <tissue evidence="2">Muscle</tissue>
    </source>
</reference>
<proteinExistence type="predicted"/>
<feature type="region of interest" description="Disordered" evidence="1">
    <location>
        <begin position="134"/>
        <end position="171"/>
    </location>
</feature>
<feature type="region of interest" description="Disordered" evidence="1">
    <location>
        <begin position="311"/>
        <end position="330"/>
    </location>
</feature>
<sequence length="361" mass="38647">MFSTTKWREIGDLLWSTVIPGGKEGKIAQELGAVWEKVFHTLQIVSAKKKVATAAIEAFEGAAQKKPEPPPPQKPKTAKILSLCNRPIRGLSASVSPTPQDVLNQVTQAEDLSSPPPTQTESNSKVLQSLCSVGVETGGDSGGAEGRDGQSQVTQSRGGAHGRTRGGDRNDVAVQAEPIYCQRAWAHSDPEINVISRHAAMPGNTTRFPSPAGEEPASHRLATTARMATVARAAAMNEISAQPHSFEPAQRPLPPDSDSDSEAMDNNQVSAFAARDRRQLQEQTQHVNASQNKQHSSELQQIISKLIQMSNRQEQQTFTSPQSISSAGMPPVSDVPVPVFSSNPIAECKASAARAAVMDRN</sequence>
<feature type="region of interest" description="Disordered" evidence="1">
    <location>
        <begin position="240"/>
        <end position="264"/>
    </location>
</feature>
<feature type="compositionally biased region" description="Polar residues" evidence="1">
    <location>
        <begin position="281"/>
        <end position="298"/>
    </location>
</feature>
<protein>
    <submittedName>
        <fullName evidence="2">Uncharacterized protein</fullName>
    </submittedName>
</protein>
<name>A0A8K1FWA2_9PASS</name>
<dbReference type="EMBL" id="SWJQ01001472">
    <property type="protein sequence ID" value="TRZ08139.1"/>
    <property type="molecule type" value="Genomic_DNA"/>
</dbReference>
<evidence type="ECO:0000313" key="2">
    <source>
        <dbReference type="EMBL" id="TRZ08139.1"/>
    </source>
</evidence>
<comment type="caution">
    <text evidence="2">The sequence shown here is derived from an EMBL/GenBank/DDBJ whole genome shotgun (WGS) entry which is preliminary data.</text>
</comment>
<dbReference type="Proteomes" id="UP000796761">
    <property type="component" value="Unassembled WGS sequence"/>
</dbReference>